<comment type="caution">
    <text evidence="2">The sequence shown here is derived from an EMBL/GenBank/DDBJ whole genome shotgun (WGS) entry which is preliminary data.</text>
</comment>
<sequence length="362" mass="40384">MSRLQEEVPVAEALAAHKANLNIEIIVEGGDEKDNSNGGGNGNGNGNEGGNRNWNGNNNNRSHGEDTGRARQAAHECTYKEFLNYQPLNFKGTKGAVGLARWFEKMESVFHILETDATYTMACKELMKLMTEFQEISLVCPNMVPEKEDKVERQGHYCSDCLKLKNQNRGYQAGNNKAQGKAFALGAGEANEDSNVVTRTFLLTNRYATMLFDSRSDRSFVSTTFSILIDVVLTALDVSYAIKLGDERVIGSNTINRGCTLNLLNHPLNIYLMPVEHGSFNIIIGMDWLSKYHVVIIYDEKIVRIPYGNEVLIIQGDRSNSGSNLRLSIISCTKTQKYIKKGCHVILAQITEKKTEDKSEEK</sequence>
<organism evidence="2">
    <name type="scientific">Tanacetum cinerariifolium</name>
    <name type="common">Dalmatian daisy</name>
    <name type="synonym">Chrysanthemum cinerariifolium</name>
    <dbReference type="NCBI Taxonomy" id="118510"/>
    <lineage>
        <taxon>Eukaryota</taxon>
        <taxon>Viridiplantae</taxon>
        <taxon>Streptophyta</taxon>
        <taxon>Embryophyta</taxon>
        <taxon>Tracheophyta</taxon>
        <taxon>Spermatophyta</taxon>
        <taxon>Magnoliopsida</taxon>
        <taxon>eudicotyledons</taxon>
        <taxon>Gunneridae</taxon>
        <taxon>Pentapetalae</taxon>
        <taxon>asterids</taxon>
        <taxon>campanulids</taxon>
        <taxon>Asterales</taxon>
        <taxon>Asteraceae</taxon>
        <taxon>Asteroideae</taxon>
        <taxon>Anthemideae</taxon>
        <taxon>Anthemidinae</taxon>
        <taxon>Tanacetum</taxon>
    </lineage>
</organism>
<keyword evidence="2" id="KW-0548">Nucleotidyltransferase</keyword>
<keyword evidence="2" id="KW-0808">Transferase</keyword>
<evidence type="ECO:0000313" key="2">
    <source>
        <dbReference type="EMBL" id="GEU88476.1"/>
    </source>
</evidence>
<dbReference type="PANTHER" id="PTHR15503:SF45">
    <property type="entry name" value="RNA-DIRECTED DNA POLYMERASE HOMOLOG"/>
    <property type="match status" value="1"/>
</dbReference>
<dbReference type="InterPro" id="IPR021109">
    <property type="entry name" value="Peptidase_aspartic_dom_sf"/>
</dbReference>
<dbReference type="EMBL" id="BKCJ010009759">
    <property type="protein sequence ID" value="GEU88476.1"/>
    <property type="molecule type" value="Genomic_DNA"/>
</dbReference>
<dbReference type="CDD" id="cd00303">
    <property type="entry name" value="retropepsin_like"/>
    <property type="match status" value="1"/>
</dbReference>
<dbReference type="AlphaFoldDB" id="A0A6L2NQS1"/>
<feature type="compositionally biased region" description="Low complexity" evidence="1">
    <location>
        <begin position="50"/>
        <end position="60"/>
    </location>
</feature>
<dbReference type="GO" id="GO:0003964">
    <property type="term" value="F:RNA-directed DNA polymerase activity"/>
    <property type="evidence" value="ECO:0007669"/>
    <property type="project" value="UniProtKB-KW"/>
</dbReference>
<feature type="compositionally biased region" description="Gly residues" evidence="1">
    <location>
        <begin position="37"/>
        <end position="49"/>
    </location>
</feature>
<dbReference type="InterPro" id="IPR032567">
    <property type="entry name" value="RTL1-rel"/>
</dbReference>
<protein>
    <submittedName>
        <fullName evidence="2">Reverse transcriptase domain-containing protein</fullName>
    </submittedName>
</protein>
<keyword evidence="2" id="KW-0695">RNA-directed DNA polymerase</keyword>
<dbReference type="Gene3D" id="2.40.70.10">
    <property type="entry name" value="Acid Proteases"/>
    <property type="match status" value="1"/>
</dbReference>
<gene>
    <name evidence="2" type="ORF">Tci_060454</name>
</gene>
<feature type="compositionally biased region" description="Basic and acidic residues" evidence="1">
    <location>
        <begin position="62"/>
        <end position="71"/>
    </location>
</feature>
<name>A0A6L2NQS1_TANCI</name>
<dbReference type="PANTHER" id="PTHR15503">
    <property type="entry name" value="LDOC1 RELATED"/>
    <property type="match status" value="1"/>
</dbReference>
<feature type="region of interest" description="Disordered" evidence="1">
    <location>
        <begin position="30"/>
        <end position="71"/>
    </location>
</feature>
<evidence type="ECO:0000256" key="1">
    <source>
        <dbReference type="SAM" id="MobiDB-lite"/>
    </source>
</evidence>
<accession>A0A6L2NQS1</accession>
<reference evidence="2" key="1">
    <citation type="journal article" date="2019" name="Sci. Rep.">
        <title>Draft genome of Tanacetum cinerariifolium, the natural source of mosquito coil.</title>
        <authorList>
            <person name="Yamashiro T."/>
            <person name="Shiraishi A."/>
            <person name="Satake H."/>
            <person name="Nakayama K."/>
        </authorList>
    </citation>
    <scope>NUCLEOTIDE SEQUENCE</scope>
</reference>
<dbReference type="Pfam" id="PF08284">
    <property type="entry name" value="RVP_2"/>
    <property type="match status" value="1"/>
</dbReference>
<proteinExistence type="predicted"/>